<evidence type="ECO:0000313" key="4">
    <source>
        <dbReference type="Proteomes" id="UP001597046"/>
    </source>
</evidence>
<dbReference type="InterPro" id="IPR046112">
    <property type="entry name" value="DUF6049"/>
</dbReference>
<feature type="compositionally biased region" description="Low complexity" evidence="1">
    <location>
        <begin position="276"/>
        <end position="292"/>
    </location>
</feature>
<dbReference type="RefSeq" id="WP_386053001.1">
    <property type="nucleotide sequence ID" value="NZ_JBHTKH010000007.1"/>
</dbReference>
<feature type="compositionally biased region" description="Low complexity" evidence="1">
    <location>
        <begin position="21"/>
        <end position="41"/>
    </location>
</feature>
<dbReference type="Proteomes" id="UP001597046">
    <property type="component" value="Unassembled WGS sequence"/>
</dbReference>
<organism evidence="3 4">
    <name type="scientific">Terrabacter terrigena</name>
    <dbReference type="NCBI Taxonomy" id="574718"/>
    <lineage>
        <taxon>Bacteria</taxon>
        <taxon>Bacillati</taxon>
        <taxon>Actinomycetota</taxon>
        <taxon>Actinomycetes</taxon>
        <taxon>Micrococcales</taxon>
        <taxon>Intrasporangiaceae</taxon>
        <taxon>Terrabacter</taxon>
    </lineage>
</organism>
<feature type="compositionally biased region" description="Low complexity" evidence="1">
    <location>
        <begin position="252"/>
        <end position="269"/>
    </location>
</feature>
<dbReference type="EMBL" id="JBHTKH010000007">
    <property type="protein sequence ID" value="MFD1055102.1"/>
    <property type="molecule type" value="Genomic_DNA"/>
</dbReference>
<feature type="region of interest" description="Disordered" evidence="1">
    <location>
        <begin position="245"/>
        <end position="328"/>
    </location>
</feature>
<protein>
    <submittedName>
        <fullName evidence="3">DUF6049 family protein</fullName>
    </submittedName>
</protein>
<reference evidence="4" key="1">
    <citation type="journal article" date="2019" name="Int. J. Syst. Evol. Microbiol.">
        <title>The Global Catalogue of Microorganisms (GCM) 10K type strain sequencing project: providing services to taxonomists for standard genome sequencing and annotation.</title>
        <authorList>
            <consortium name="The Broad Institute Genomics Platform"/>
            <consortium name="The Broad Institute Genome Sequencing Center for Infectious Disease"/>
            <person name="Wu L."/>
            <person name="Ma J."/>
        </authorList>
    </citation>
    <scope>NUCLEOTIDE SEQUENCE [LARGE SCALE GENOMIC DNA]</scope>
    <source>
        <strain evidence="4">CCUG 57508</strain>
    </source>
</reference>
<evidence type="ECO:0000256" key="2">
    <source>
        <dbReference type="SAM" id="Phobius"/>
    </source>
</evidence>
<accession>A0ABW3MYV9</accession>
<feature type="transmembrane region" description="Helical" evidence="2">
    <location>
        <begin position="733"/>
        <end position="754"/>
    </location>
</feature>
<keyword evidence="2" id="KW-0472">Membrane</keyword>
<keyword evidence="2" id="KW-1133">Transmembrane helix</keyword>
<evidence type="ECO:0000313" key="3">
    <source>
        <dbReference type="EMBL" id="MFD1055102.1"/>
    </source>
</evidence>
<feature type="compositionally biased region" description="Polar residues" evidence="1">
    <location>
        <begin position="317"/>
        <end position="328"/>
    </location>
</feature>
<comment type="caution">
    <text evidence="3">The sequence shown here is derived from an EMBL/GenBank/DDBJ whole genome shotgun (WGS) entry which is preliminary data.</text>
</comment>
<feature type="region of interest" description="Disordered" evidence="1">
    <location>
        <begin position="1"/>
        <end position="41"/>
    </location>
</feature>
<sequence length="785" mass="80334">MTITSGAVVASAAGTTRPWESSPSTAAAASTSTATARPPAVTPARDVALVVLDSMTPSVVGPGTDVTVTGSVTAPLTGPLTGPKVQVVRGDVAVKQRAALDDWASGRTPTSGPTVVTTDLPSVAAGQTRTFTATIPWRQLRADDAFAAVPISVEVMQQGASQPTGTTRTFVAWSGRKEYVPLKVATVLPVTLDPDVELFSRDDTARESAWQRAIGADSRVERILAGTRGTPVTLAVDPAVLGTAAAGGQGAGPTPTGTPTGTSTGTPTGTAGGAPTGNPGSTGTPTPGTTGSTTGGTTPGAASGTPAPTGTTDTPSDQPTQSAQSPTAQAIGRLGDALGTQLRGRSVWALPYADADIAATVGTAPANALVRDLVTRAAGLAQRLDQPVRSDVVWPVDGLLPAGREQGVRTLLSTTPVKKAAGIVVSSAAVTKAAPYTPSARRVATGGTRLLAYDPRLSALLPKRTDPSPVLATQRFLAESLVLLGERAGTSRSVLVAAPRSYDPDGPALASFLAATASAPWLERVDAASLLTDSGSDRAEVQTRPTTAVASAAARPVLSAGRLAQMADQRDTLLSVSSVLRDGEQFQRTYREVLDELASARWRDRPGSWGTLANSVAADVRAATSAIRVVPRTTTINLLAENGTLRITLENGLDYTVEGIRLRLVPDNPRIRVVEQPDPISIGPESRTNVPVDVAAVAAGRAQIRAFLTTADGTMIGSPATIPVSANPLDGTIYWVGGILVGLVLLAGVLRAVFKGTSRVDEIADIEAVTAAHQALGDADDRDRH</sequence>
<name>A0ABW3MYV9_9MICO</name>
<feature type="compositionally biased region" description="Low complexity" evidence="1">
    <location>
        <begin position="299"/>
        <end position="316"/>
    </location>
</feature>
<proteinExistence type="predicted"/>
<gene>
    <name evidence="3" type="ORF">ACFQ2V_12370</name>
</gene>
<dbReference type="Pfam" id="PF19516">
    <property type="entry name" value="DUF6049"/>
    <property type="match status" value="1"/>
</dbReference>
<keyword evidence="4" id="KW-1185">Reference proteome</keyword>
<keyword evidence="2" id="KW-0812">Transmembrane</keyword>
<evidence type="ECO:0000256" key="1">
    <source>
        <dbReference type="SAM" id="MobiDB-lite"/>
    </source>
</evidence>